<keyword evidence="3" id="KW-1185">Reference proteome</keyword>
<organism evidence="2 3">
    <name type="scientific">Thalassiosira oceanica</name>
    <name type="common">Marine diatom</name>
    <dbReference type="NCBI Taxonomy" id="159749"/>
    <lineage>
        <taxon>Eukaryota</taxon>
        <taxon>Sar</taxon>
        <taxon>Stramenopiles</taxon>
        <taxon>Ochrophyta</taxon>
        <taxon>Bacillariophyta</taxon>
        <taxon>Coscinodiscophyceae</taxon>
        <taxon>Thalassiosirophycidae</taxon>
        <taxon>Thalassiosirales</taxon>
        <taxon>Thalassiosiraceae</taxon>
        <taxon>Thalassiosira</taxon>
    </lineage>
</organism>
<name>K0T1F4_THAOC</name>
<feature type="compositionally biased region" description="Basic and acidic residues" evidence="1">
    <location>
        <begin position="39"/>
        <end position="49"/>
    </location>
</feature>
<dbReference type="EMBL" id="AGNL01007745">
    <property type="protein sequence ID" value="EJK71019.1"/>
    <property type="molecule type" value="Genomic_DNA"/>
</dbReference>
<protein>
    <submittedName>
        <fullName evidence="2">Uncharacterized protein</fullName>
    </submittedName>
</protein>
<feature type="region of interest" description="Disordered" evidence="1">
    <location>
        <begin position="37"/>
        <end position="95"/>
    </location>
</feature>
<dbReference type="AlphaFoldDB" id="K0T1F4"/>
<proteinExistence type="predicted"/>
<feature type="non-terminal residue" evidence="2">
    <location>
        <position position="95"/>
    </location>
</feature>
<gene>
    <name evidence="2" type="ORF">THAOC_07577</name>
</gene>
<evidence type="ECO:0000256" key="1">
    <source>
        <dbReference type="SAM" id="MobiDB-lite"/>
    </source>
</evidence>
<reference evidence="2 3" key="1">
    <citation type="journal article" date="2012" name="Genome Biol.">
        <title>Genome and low-iron response of an oceanic diatom adapted to chronic iron limitation.</title>
        <authorList>
            <person name="Lommer M."/>
            <person name="Specht M."/>
            <person name="Roy A.S."/>
            <person name="Kraemer L."/>
            <person name="Andreson R."/>
            <person name="Gutowska M.A."/>
            <person name="Wolf J."/>
            <person name="Bergner S.V."/>
            <person name="Schilhabel M.B."/>
            <person name="Klostermeier U.C."/>
            <person name="Beiko R.G."/>
            <person name="Rosenstiel P."/>
            <person name="Hippler M."/>
            <person name="Laroche J."/>
        </authorList>
    </citation>
    <scope>NUCLEOTIDE SEQUENCE [LARGE SCALE GENOMIC DNA]</scope>
    <source>
        <strain evidence="2 3">CCMP1005</strain>
    </source>
</reference>
<dbReference type="Proteomes" id="UP000266841">
    <property type="component" value="Unassembled WGS sequence"/>
</dbReference>
<feature type="compositionally biased region" description="Basic and acidic residues" evidence="1">
    <location>
        <begin position="70"/>
        <end position="87"/>
    </location>
</feature>
<comment type="caution">
    <text evidence="2">The sequence shown here is derived from an EMBL/GenBank/DDBJ whole genome shotgun (WGS) entry which is preliminary data.</text>
</comment>
<evidence type="ECO:0000313" key="3">
    <source>
        <dbReference type="Proteomes" id="UP000266841"/>
    </source>
</evidence>
<sequence length="95" mass="10810">MDARGMRVPSQINVAKGNQSRQFPWVASLDSEECQEVLPGDRRDGERPFKPNAQKRSVDEIRASKHGRHARQEDARCLHEGVRHEGNEFSDQTGQ</sequence>
<accession>K0T1F4</accession>
<evidence type="ECO:0000313" key="2">
    <source>
        <dbReference type="EMBL" id="EJK71019.1"/>
    </source>
</evidence>